<dbReference type="InterPro" id="IPR001173">
    <property type="entry name" value="Glyco_trans_2-like"/>
</dbReference>
<name>A0A1X7NNT1_9MICO</name>
<protein>
    <submittedName>
        <fullName evidence="5">Polymer biosynthesis protein, WecB/TagA/CpsF family</fullName>
    </submittedName>
</protein>
<keyword evidence="2" id="KW-0808">Transferase</keyword>
<dbReference type="SUPFAM" id="SSF53448">
    <property type="entry name" value="Nucleotide-diphospho-sugar transferases"/>
    <property type="match status" value="2"/>
</dbReference>
<dbReference type="OrthoDB" id="9771846at2"/>
<dbReference type="Gene3D" id="3.90.550.10">
    <property type="entry name" value="Spore Coat Polysaccharide Biosynthesis Protein SpsA, Chain A"/>
    <property type="match status" value="2"/>
</dbReference>
<dbReference type="GO" id="GO:0016758">
    <property type="term" value="F:hexosyltransferase activity"/>
    <property type="evidence" value="ECO:0007669"/>
    <property type="project" value="TreeGrafter"/>
</dbReference>
<dbReference type="PANTHER" id="PTHR34136:SF1">
    <property type="entry name" value="UDP-N-ACETYL-D-MANNOSAMINURONIC ACID TRANSFERASE"/>
    <property type="match status" value="1"/>
</dbReference>
<dbReference type="Pfam" id="PF00535">
    <property type="entry name" value="Glycos_transf_2"/>
    <property type="match status" value="2"/>
</dbReference>
<evidence type="ECO:0000259" key="4">
    <source>
        <dbReference type="Pfam" id="PF00535"/>
    </source>
</evidence>
<feature type="domain" description="Glycosyltransferase 2-like" evidence="4">
    <location>
        <begin position="645"/>
        <end position="766"/>
    </location>
</feature>
<dbReference type="NCBIfam" id="TIGR00696">
    <property type="entry name" value="wecG_tagA_cpsF"/>
    <property type="match status" value="1"/>
</dbReference>
<dbReference type="AlphaFoldDB" id="A0A1X7NNT1"/>
<evidence type="ECO:0000313" key="5">
    <source>
        <dbReference type="EMBL" id="SMH39622.1"/>
    </source>
</evidence>
<evidence type="ECO:0000313" key="6">
    <source>
        <dbReference type="Proteomes" id="UP000193711"/>
    </source>
</evidence>
<dbReference type="Proteomes" id="UP000193711">
    <property type="component" value="Unassembled WGS sequence"/>
</dbReference>
<evidence type="ECO:0000256" key="1">
    <source>
        <dbReference type="ARBA" id="ARBA00022676"/>
    </source>
</evidence>
<gene>
    <name evidence="5" type="ORF">SAMN06295885_1670</name>
</gene>
<feature type="region of interest" description="Disordered" evidence="3">
    <location>
        <begin position="900"/>
        <end position="924"/>
    </location>
</feature>
<dbReference type="EMBL" id="FXBM01000001">
    <property type="protein sequence ID" value="SMH39622.1"/>
    <property type="molecule type" value="Genomic_DNA"/>
</dbReference>
<reference evidence="6" key="1">
    <citation type="submission" date="2017-04" db="EMBL/GenBank/DDBJ databases">
        <authorList>
            <person name="Varghese N."/>
            <person name="Submissions S."/>
        </authorList>
    </citation>
    <scope>NUCLEOTIDE SEQUENCE [LARGE SCALE GENOMIC DNA]</scope>
    <source>
        <strain evidence="6">VKM Ac-2121</strain>
    </source>
</reference>
<dbReference type="Pfam" id="PF03808">
    <property type="entry name" value="Glyco_tran_WecG"/>
    <property type="match status" value="1"/>
</dbReference>
<dbReference type="InterPro" id="IPR029044">
    <property type="entry name" value="Nucleotide-diphossugar_trans"/>
</dbReference>
<dbReference type="STRING" id="1891671.SAMN06295885_1670"/>
<dbReference type="RefSeq" id="WP_085476018.1">
    <property type="nucleotide sequence ID" value="NZ_FXBM01000001.1"/>
</dbReference>
<evidence type="ECO:0000256" key="2">
    <source>
        <dbReference type="ARBA" id="ARBA00022679"/>
    </source>
</evidence>
<sequence>MSPQQNRRVVLGGTPVDLAQHEEAVRTIADRALSTDHAPLGVLSVNVDHVNHFGHGARWQHVLDRRPSDQGDPDAPSPRTLVLVPGRAPEWTDAPATAPDGRSERRPVEWLSLIDGSPIASEARRLTGTRWPRLAGSDLIGPLLDRAAVDGVRVGVLGGSVAAQQRLRERLAEERPDLVLAGLWSPSREELADPEANAGLVDAIRRAAVDLLIVGLGKPRQELWIDENGPQTGARVLLAFGAAVDFLGGSVRRAPQWVADRGVEWLWRLALEPRRLARRYLVEGPLAYGRLRMHSTTTPDRSPGLRAPRLPALAPAPIDQRGRFAAPGERADVAALVVSYRSAQSLERLLASLREEARGGVRLRVVVVDNASDDGSLAVAAAHSDVVAIDAGGNVGYAAALNIARRHAGDAGALLVLNPDLVVLPGAVSRLLARRDASQAGIVVPLLRDASGEPARSLRREPTRLRALGDAILGDRVLDRPAFSSETDSDPESYRHAHAIEWATGAALLIDSLVAARLGDWDERFFLYSEETDYFRRARELGAEAWFEPTAQVVHEGGGSGQSSALAALLAVNRVRYVEKFHGTLYSATFRLVVLAAEAVRCVLPGERGRGHRRAAAALALGGGRAGVPSAAVSTATTLPHPRGSVIVPAHDEAAVLERTLEPLAPAAAAGALEVIVVCNACTDATADVARSFAGVTVVEIEEASKTAALNAGDAIATTWPRLYLDADVDVTPEAVWTVFDALTRGGLLAARPTAVYDVTGADPLVRAYYRARSRIPSLHTSLWGAGGYAVSGSGHDRIGSFPSLVADDEYVDGRFAESERAVVATAPAVVRVPRTAASLAGVLRRSHRGTVQLAESSGVGERRSSTTAVDLARSAQGPLELADAVVYAGFALASRVRTGRSTGWTRDDTTRVAAPRPAQRRGA</sequence>
<dbReference type="InterPro" id="IPR004629">
    <property type="entry name" value="WecG_TagA_CpsF"/>
</dbReference>
<proteinExistence type="predicted"/>
<dbReference type="PANTHER" id="PTHR34136">
    <property type="match status" value="1"/>
</dbReference>
<keyword evidence="6" id="KW-1185">Reference proteome</keyword>
<dbReference type="CDD" id="cd06533">
    <property type="entry name" value="Glyco_transf_WecG_TagA"/>
    <property type="match status" value="1"/>
</dbReference>
<feature type="domain" description="Glycosyltransferase 2-like" evidence="4">
    <location>
        <begin position="336"/>
        <end position="461"/>
    </location>
</feature>
<organism evidence="5 6">
    <name type="scientific">Rathayibacter oskolensis</name>
    <dbReference type="NCBI Taxonomy" id="1891671"/>
    <lineage>
        <taxon>Bacteria</taxon>
        <taxon>Bacillati</taxon>
        <taxon>Actinomycetota</taxon>
        <taxon>Actinomycetes</taxon>
        <taxon>Micrococcales</taxon>
        <taxon>Microbacteriaceae</taxon>
        <taxon>Rathayibacter</taxon>
    </lineage>
</organism>
<keyword evidence="1" id="KW-0328">Glycosyltransferase</keyword>
<accession>A0A1X7NNT1</accession>
<evidence type="ECO:0000256" key="3">
    <source>
        <dbReference type="SAM" id="MobiDB-lite"/>
    </source>
</evidence>